<dbReference type="InterPro" id="IPR055414">
    <property type="entry name" value="LRR_R13L4/SHOC2-like"/>
</dbReference>
<dbReference type="InterPro" id="IPR036388">
    <property type="entry name" value="WH-like_DNA-bd_sf"/>
</dbReference>
<feature type="domain" description="Disease resistance R13L4/SHOC-2-like LRR" evidence="5">
    <location>
        <begin position="512"/>
        <end position="675"/>
    </location>
</feature>
<dbReference type="SUPFAM" id="SSF52540">
    <property type="entry name" value="P-loop containing nucleoside triphosphate hydrolases"/>
    <property type="match status" value="1"/>
</dbReference>
<keyword evidence="1" id="KW-0677">Repeat</keyword>
<dbReference type="EnsemblPlants" id="LPERR06G09850.1">
    <property type="protein sequence ID" value="LPERR06G09850.1"/>
    <property type="gene ID" value="LPERR06G09850"/>
</dbReference>
<proteinExistence type="predicted"/>
<dbReference type="PANTHER" id="PTHR23155">
    <property type="entry name" value="DISEASE RESISTANCE PROTEIN RP"/>
    <property type="match status" value="1"/>
</dbReference>
<reference evidence="6" key="3">
    <citation type="submission" date="2015-04" db="UniProtKB">
        <authorList>
            <consortium name="EnsemblPlants"/>
        </authorList>
    </citation>
    <scope>IDENTIFICATION</scope>
</reference>
<dbReference type="Pfam" id="PF23598">
    <property type="entry name" value="LRR_14"/>
    <property type="match status" value="1"/>
</dbReference>
<dbReference type="PANTHER" id="PTHR23155:SF963">
    <property type="entry name" value="OS06G0287000 PROTEIN"/>
    <property type="match status" value="1"/>
</dbReference>
<evidence type="ECO:0000259" key="3">
    <source>
        <dbReference type="Pfam" id="PF00931"/>
    </source>
</evidence>
<dbReference type="Gene3D" id="3.40.50.300">
    <property type="entry name" value="P-loop containing nucleotide triphosphate hydrolases"/>
    <property type="match status" value="1"/>
</dbReference>
<evidence type="ECO:0000256" key="1">
    <source>
        <dbReference type="ARBA" id="ARBA00022737"/>
    </source>
</evidence>
<evidence type="ECO:0000313" key="7">
    <source>
        <dbReference type="Proteomes" id="UP000032180"/>
    </source>
</evidence>
<feature type="domain" description="Disease resistance protein winged helix" evidence="4">
    <location>
        <begin position="186"/>
        <end position="257"/>
    </location>
</feature>
<dbReference type="InterPro" id="IPR002182">
    <property type="entry name" value="NB-ARC"/>
</dbReference>
<protein>
    <submittedName>
        <fullName evidence="6">Uncharacterized protein</fullName>
    </submittedName>
</protein>
<dbReference type="GO" id="GO:0002758">
    <property type="term" value="P:innate immune response-activating signaling pathway"/>
    <property type="evidence" value="ECO:0007669"/>
    <property type="project" value="UniProtKB-ARBA"/>
</dbReference>
<dbReference type="GO" id="GO:0043531">
    <property type="term" value="F:ADP binding"/>
    <property type="evidence" value="ECO:0007669"/>
    <property type="project" value="InterPro"/>
</dbReference>
<accession>A0A0D9WPD1</accession>
<dbReference type="Gene3D" id="1.10.8.430">
    <property type="entry name" value="Helical domain of apoptotic protease-activating factors"/>
    <property type="match status" value="1"/>
</dbReference>
<dbReference type="SUPFAM" id="SSF52058">
    <property type="entry name" value="L domain-like"/>
    <property type="match status" value="1"/>
</dbReference>
<dbReference type="InterPro" id="IPR032675">
    <property type="entry name" value="LRR_dom_sf"/>
</dbReference>
<organism evidence="6 7">
    <name type="scientific">Leersia perrieri</name>
    <dbReference type="NCBI Taxonomy" id="77586"/>
    <lineage>
        <taxon>Eukaryota</taxon>
        <taxon>Viridiplantae</taxon>
        <taxon>Streptophyta</taxon>
        <taxon>Embryophyta</taxon>
        <taxon>Tracheophyta</taxon>
        <taxon>Spermatophyta</taxon>
        <taxon>Magnoliopsida</taxon>
        <taxon>Liliopsida</taxon>
        <taxon>Poales</taxon>
        <taxon>Poaceae</taxon>
        <taxon>BOP clade</taxon>
        <taxon>Oryzoideae</taxon>
        <taxon>Oryzeae</taxon>
        <taxon>Oryzinae</taxon>
        <taxon>Leersia</taxon>
    </lineage>
</organism>
<dbReference type="GO" id="GO:0009626">
    <property type="term" value="P:plant-type hypersensitive response"/>
    <property type="evidence" value="ECO:0007669"/>
    <property type="project" value="UniProtKB-ARBA"/>
</dbReference>
<dbReference type="FunFam" id="1.10.10.10:FF:000322">
    <property type="entry name" value="Probable disease resistance protein At1g63360"/>
    <property type="match status" value="1"/>
</dbReference>
<name>A0A0D9WPD1_9ORYZ</name>
<sequence length="703" mass="81230">MKRVELQRKQVEELGSELTQGLKEIRYFIVLDDLWKIHDWNWIKSLAFPEKNNQGSRIIVTTRDAGLAKIMCTSLQVVYHLEPLKYNNAKQLLLRKTNKTQEDLEKGNLDEIFNKILRKCGGLPLAIVTIGGVLATKHVEEWRKFYEQLPSELERNPNLGAIKNIVSLSYTHLPSHLKPCLLYLSIFPEDFEIHKSRLVNRWIAEGFIVARAGMTIEEVGNSYFIELINQSMIQPSKQKYDGTITSCQVHDIIHDIIVSISRDEAFTFFTMENDTSTPPENVRHLALQELRIICHWIGAMSVAPIPQFTLCQDPLEIYKYIKDELKTIQSFLRAAEVTKKKDELLMIRNLKSRVEELSNRNTHYNLINPISSSATDDEEFLDRRYFETQRRRLVDRWIAEGFVRARDGMNIEDLGNRHFDELINRSNQTPNLRSLYRTSGYGYFNIMDNPKECVMIIVRLPMIFSASLNFGDRLKLISEIIMAWHALPVGLIQRVPQIRSTQYSAQLLRSSLLTSLQSLCVDAEGFSDTGTLEWVNSIVCPPFSKRLKLNGSLVDTPNWFGNLNQLVKMYLSRCGLKEGKTMEILGALPNLTILRLYHNAYADEKIAFRRGTFPNLSYLDIYLLKQLREIRFDMGTSPKMESIEIYGCKLASGIISVKRLPRLKIISLEYDAEVANFDMFQEEWIHTPIILNCKWQSTEAIMT</sequence>
<dbReference type="GO" id="GO:0042742">
    <property type="term" value="P:defense response to bacterium"/>
    <property type="evidence" value="ECO:0007669"/>
    <property type="project" value="UniProtKB-ARBA"/>
</dbReference>
<dbReference type="STRING" id="77586.A0A0D9WPD1"/>
<dbReference type="AlphaFoldDB" id="A0A0D9WPD1"/>
<dbReference type="InterPro" id="IPR044974">
    <property type="entry name" value="Disease_R_plants"/>
</dbReference>
<dbReference type="Proteomes" id="UP000032180">
    <property type="component" value="Chromosome 6"/>
</dbReference>
<reference evidence="7" key="2">
    <citation type="submission" date="2013-12" db="EMBL/GenBank/DDBJ databases">
        <authorList>
            <person name="Yu Y."/>
            <person name="Lee S."/>
            <person name="de Baynast K."/>
            <person name="Wissotski M."/>
            <person name="Liu L."/>
            <person name="Talag J."/>
            <person name="Goicoechea J."/>
            <person name="Angelova A."/>
            <person name="Jetty R."/>
            <person name="Kudrna D."/>
            <person name="Golser W."/>
            <person name="Rivera L."/>
            <person name="Zhang J."/>
            <person name="Wing R."/>
        </authorList>
    </citation>
    <scope>NUCLEOTIDE SEQUENCE</scope>
</reference>
<feature type="domain" description="Disease resistance protein winged helix" evidence="4">
    <location>
        <begin position="386"/>
        <end position="426"/>
    </location>
</feature>
<evidence type="ECO:0000313" key="6">
    <source>
        <dbReference type="EnsemblPlants" id="LPERR06G09850.1"/>
    </source>
</evidence>
<evidence type="ECO:0000259" key="5">
    <source>
        <dbReference type="Pfam" id="PF23598"/>
    </source>
</evidence>
<dbReference type="InterPro" id="IPR042197">
    <property type="entry name" value="Apaf_helical"/>
</dbReference>
<dbReference type="InterPro" id="IPR058922">
    <property type="entry name" value="WHD_DRP"/>
</dbReference>
<dbReference type="InterPro" id="IPR027417">
    <property type="entry name" value="P-loop_NTPase"/>
</dbReference>
<dbReference type="Gene3D" id="3.80.10.10">
    <property type="entry name" value="Ribonuclease Inhibitor"/>
    <property type="match status" value="1"/>
</dbReference>
<dbReference type="Pfam" id="PF23559">
    <property type="entry name" value="WHD_DRP"/>
    <property type="match status" value="2"/>
</dbReference>
<dbReference type="Pfam" id="PF00931">
    <property type="entry name" value="NB-ARC"/>
    <property type="match status" value="1"/>
</dbReference>
<reference evidence="6 7" key="1">
    <citation type="submission" date="2012-08" db="EMBL/GenBank/DDBJ databases">
        <title>Oryza genome evolution.</title>
        <authorList>
            <person name="Wing R.A."/>
        </authorList>
    </citation>
    <scope>NUCLEOTIDE SEQUENCE</scope>
</reference>
<dbReference type="eggNOG" id="KOG4658">
    <property type="taxonomic scope" value="Eukaryota"/>
</dbReference>
<dbReference type="Gramene" id="LPERR06G09850.1">
    <property type="protein sequence ID" value="LPERR06G09850.1"/>
    <property type="gene ID" value="LPERR06G09850"/>
</dbReference>
<keyword evidence="7" id="KW-1185">Reference proteome</keyword>
<dbReference type="HOGENOM" id="CLU_000837_25_4_1"/>
<evidence type="ECO:0000259" key="4">
    <source>
        <dbReference type="Pfam" id="PF23559"/>
    </source>
</evidence>
<dbReference type="PRINTS" id="PR00364">
    <property type="entry name" value="DISEASERSIST"/>
</dbReference>
<keyword evidence="2" id="KW-0611">Plant defense</keyword>
<feature type="domain" description="NB-ARC" evidence="3">
    <location>
        <begin position="5"/>
        <end position="100"/>
    </location>
</feature>
<dbReference type="Gene3D" id="1.10.10.10">
    <property type="entry name" value="Winged helix-like DNA-binding domain superfamily/Winged helix DNA-binding domain"/>
    <property type="match status" value="1"/>
</dbReference>
<evidence type="ECO:0000256" key="2">
    <source>
        <dbReference type="ARBA" id="ARBA00022821"/>
    </source>
</evidence>